<dbReference type="CDD" id="cd04878">
    <property type="entry name" value="ACT_AHAS"/>
    <property type="match status" value="1"/>
</dbReference>
<organism evidence="10 11">
    <name type="scientific">Luteococcus japonicus LSP_Lj1</name>
    <dbReference type="NCBI Taxonomy" id="1255658"/>
    <lineage>
        <taxon>Bacteria</taxon>
        <taxon>Bacillati</taxon>
        <taxon>Actinomycetota</taxon>
        <taxon>Actinomycetes</taxon>
        <taxon>Propionibacteriales</taxon>
        <taxon>Propionibacteriaceae</taxon>
        <taxon>Luteococcus</taxon>
    </lineage>
</organism>
<proteinExistence type="inferred from homology"/>
<dbReference type="InterPro" id="IPR039557">
    <property type="entry name" value="AHAS_ACT"/>
</dbReference>
<dbReference type="SUPFAM" id="SSF55021">
    <property type="entry name" value="ACT-like"/>
    <property type="match status" value="2"/>
</dbReference>
<protein>
    <recommendedName>
        <fullName evidence="8">Acetolactate synthase small subunit</fullName>
        <shortName evidence="8">AHAS</shortName>
        <shortName evidence="8">ALS</shortName>
        <ecNumber evidence="8">2.2.1.6</ecNumber>
    </recommendedName>
    <alternativeName>
        <fullName evidence="8">Acetohydroxy-acid synthase small subunit</fullName>
    </alternativeName>
</protein>
<evidence type="ECO:0000313" key="10">
    <source>
        <dbReference type="EMBL" id="SJN34661.1"/>
    </source>
</evidence>
<dbReference type="AlphaFoldDB" id="A0A1R4JQV4"/>
<dbReference type="PROSITE" id="PS51671">
    <property type="entry name" value="ACT"/>
    <property type="match status" value="1"/>
</dbReference>
<dbReference type="GO" id="GO:0009097">
    <property type="term" value="P:isoleucine biosynthetic process"/>
    <property type="evidence" value="ECO:0007669"/>
    <property type="project" value="UniProtKB-UniRule"/>
</dbReference>
<dbReference type="NCBIfam" id="NF008864">
    <property type="entry name" value="PRK11895.1"/>
    <property type="match status" value="1"/>
</dbReference>
<comment type="catalytic activity">
    <reaction evidence="7 8">
        <text>2 pyruvate + H(+) = (2S)-2-acetolactate + CO2</text>
        <dbReference type="Rhea" id="RHEA:25249"/>
        <dbReference type="ChEBI" id="CHEBI:15361"/>
        <dbReference type="ChEBI" id="CHEBI:15378"/>
        <dbReference type="ChEBI" id="CHEBI:16526"/>
        <dbReference type="ChEBI" id="CHEBI:58476"/>
        <dbReference type="EC" id="2.2.1.6"/>
    </reaction>
</comment>
<dbReference type="PANTHER" id="PTHR30239">
    <property type="entry name" value="ACETOLACTATE SYNTHASE SMALL SUBUNIT"/>
    <property type="match status" value="1"/>
</dbReference>
<dbReference type="InterPro" id="IPR004789">
    <property type="entry name" value="Acetalactate_synth_ssu"/>
</dbReference>
<keyword evidence="5 8" id="KW-0028">Amino-acid biosynthesis</keyword>
<comment type="similarity">
    <text evidence="3 8">Belongs to the acetolactate synthase small subunit family.</text>
</comment>
<dbReference type="STRING" id="1255658.FM114_09095"/>
<evidence type="ECO:0000256" key="2">
    <source>
        <dbReference type="ARBA" id="ARBA00005025"/>
    </source>
</evidence>
<comment type="pathway">
    <text evidence="2 8">Amino-acid biosynthesis; L-valine biosynthesis; L-valine from pyruvate: step 1/4.</text>
</comment>
<gene>
    <name evidence="10" type="ORF">FM114_09095</name>
</gene>
<evidence type="ECO:0000256" key="3">
    <source>
        <dbReference type="ARBA" id="ARBA00006341"/>
    </source>
</evidence>
<dbReference type="FunFam" id="3.30.70.1150:FF:000001">
    <property type="entry name" value="Acetolactate synthase small subunit"/>
    <property type="match status" value="1"/>
</dbReference>
<comment type="pathway">
    <text evidence="1 8">Amino-acid biosynthesis; L-isoleucine biosynthesis; L-isoleucine from 2-oxobutanoate: step 1/4.</text>
</comment>
<keyword evidence="11" id="KW-1185">Reference proteome</keyword>
<dbReference type="GO" id="GO:0003984">
    <property type="term" value="F:acetolactate synthase activity"/>
    <property type="evidence" value="ECO:0007669"/>
    <property type="project" value="UniProtKB-UniRule"/>
</dbReference>
<sequence length="169" mass="18296">MTSTHTLSVLVSNAPGVLARTAALFSRRGFNIASLAVGPTENEHLSRMTVLAEVDDAFVLEQLVKQLNKLIEVIKVVELEQAAVKRELMLVKVRSDMGNRSQVIDTVSLFRGKAVDVGPDSITVEATGSPEKLQAMLEMLKPFGVIELVQSGQVALGRGSRTITDKTRP</sequence>
<dbReference type="FunFam" id="3.30.70.260:FF:000001">
    <property type="entry name" value="Acetolactate synthase, small subunit"/>
    <property type="match status" value="1"/>
</dbReference>
<dbReference type="NCBIfam" id="TIGR00119">
    <property type="entry name" value="acolac_sm"/>
    <property type="match status" value="1"/>
</dbReference>
<dbReference type="InterPro" id="IPR027271">
    <property type="entry name" value="Acetolactate_synth/TF_NikR_C"/>
</dbReference>
<keyword evidence="6 8" id="KW-0100">Branched-chain amino acid biosynthesis</keyword>
<evidence type="ECO:0000256" key="5">
    <source>
        <dbReference type="ARBA" id="ARBA00022605"/>
    </source>
</evidence>
<dbReference type="PANTHER" id="PTHR30239:SF0">
    <property type="entry name" value="ACETOLACTATE SYNTHASE SMALL SUBUNIT 1, CHLOROPLASTIC"/>
    <property type="match status" value="1"/>
</dbReference>
<dbReference type="GO" id="GO:0009099">
    <property type="term" value="P:L-valine biosynthetic process"/>
    <property type="evidence" value="ECO:0007669"/>
    <property type="project" value="UniProtKB-UniRule"/>
</dbReference>
<dbReference type="UniPathway" id="UPA00049">
    <property type="reaction ID" value="UER00059"/>
</dbReference>
<dbReference type="Pfam" id="PF22629">
    <property type="entry name" value="ACT_AHAS_ss"/>
    <property type="match status" value="1"/>
</dbReference>
<name>A0A1R4JQV4_9ACTN</name>
<dbReference type="GO" id="GO:1990610">
    <property type="term" value="F:acetolactate synthase regulator activity"/>
    <property type="evidence" value="ECO:0007669"/>
    <property type="project" value="UniProtKB-UniRule"/>
</dbReference>
<dbReference type="GO" id="GO:0005829">
    <property type="term" value="C:cytosol"/>
    <property type="evidence" value="ECO:0007669"/>
    <property type="project" value="TreeGrafter"/>
</dbReference>
<keyword evidence="8 10" id="KW-0808">Transferase</keyword>
<dbReference type="Pfam" id="PF10369">
    <property type="entry name" value="ALS_ss_C"/>
    <property type="match status" value="1"/>
</dbReference>
<dbReference type="InterPro" id="IPR019455">
    <property type="entry name" value="Acetolactate_synth_ssu_C"/>
</dbReference>
<evidence type="ECO:0000256" key="8">
    <source>
        <dbReference type="RuleBase" id="RU368092"/>
    </source>
</evidence>
<evidence type="ECO:0000259" key="9">
    <source>
        <dbReference type="PROSITE" id="PS51671"/>
    </source>
</evidence>
<dbReference type="Gene3D" id="3.30.70.260">
    <property type="match status" value="1"/>
</dbReference>
<dbReference type="Gene3D" id="3.30.70.1150">
    <property type="entry name" value="ACT-like. Chain A, domain 2"/>
    <property type="match status" value="1"/>
</dbReference>
<dbReference type="InterPro" id="IPR045865">
    <property type="entry name" value="ACT-like_dom_sf"/>
</dbReference>
<dbReference type="EC" id="2.2.1.6" evidence="8"/>
<comment type="function">
    <text evidence="8">Catalyzes the conversion of 2 pyruvate molecules into acetolactate in the first common step of the biosynthetic pathway of the branched-amino acids such as leucine, isoleucine, and valine.</text>
</comment>
<dbReference type="InterPro" id="IPR054480">
    <property type="entry name" value="AHAS_small-like_ACT"/>
</dbReference>
<comment type="subunit">
    <text evidence="4 8">Dimer of large and small chains.</text>
</comment>
<accession>A0A1R4JQV4</accession>
<feature type="domain" description="ACT" evidence="9">
    <location>
        <begin position="6"/>
        <end position="81"/>
    </location>
</feature>
<dbReference type="EMBL" id="FUKQ01000035">
    <property type="protein sequence ID" value="SJN34661.1"/>
    <property type="molecule type" value="Genomic_DNA"/>
</dbReference>
<evidence type="ECO:0000256" key="6">
    <source>
        <dbReference type="ARBA" id="ARBA00023304"/>
    </source>
</evidence>
<evidence type="ECO:0000256" key="1">
    <source>
        <dbReference type="ARBA" id="ARBA00004974"/>
    </source>
</evidence>
<dbReference type="InterPro" id="IPR002912">
    <property type="entry name" value="ACT_dom"/>
</dbReference>
<evidence type="ECO:0000313" key="11">
    <source>
        <dbReference type="Proteomes" id="UP000188342"/>
    </source>
</evidence>
<dbReference type="Proteomes" id="UP000188342">
    <property type="component" value="Unassembled WGS sequence"/>
</dbReference>
<dbReference type="UniPathway" id="UPA00047">
    <property type="reaction ID" value="UER00055"/>
</dbReference>
<reference evidence="10 11" key="1">
    <citation type="submission" date="2017-02" db="EMBL/GenBank/DDBJ databases">
        <authorList>
            <person name="Peterson S.W."/>
        </authorList>
    </citation>
    <scope>NUCLEOTIDE SEQUENCE [LARGE SCALE GENOMIC DNA]</scope>
    <source>
        <strain evidence="10 11">LSP_Lj1</strain>
    </source>
</reference>
<evidence type="ECO:0000256" key="4">
    <source>
        <dbReference type="ARBA" id="ARBA00011744"/>
    </source>
</evidence>
<evidence type="ECO:0000256" key="7">
    <source>
        <dbReference type="ARBA" id="ARBA00048670"/>
    </source>
</evidence>